<dbReference type="GO" id="GO:0006508">
    <property type="term" value="P:proteolysis"/>
    <property type="evidence" value="ECO:0007669"/>
    <property type="project" value="UniProtKB-KW"/>
</dbReference>
<dbReference type="GO" id="GO:0004252">
    <property type="term" value="F:serine-type endopeptidase activity"/>
    <property type="evidence" value="ECO:0007669"/>
    <property type="project" value="InterPro"/>
</dbReference>
<feature type="domain" description="Peptidase S54 rhomboid" evidence="7">
    <location>
        <begin position="49"/>
        <end position="184"/>
    </location>
</feature>
<comment type="subcellular location">
    <subcellularLocation>
        <location evidence="1">Membrane</location>
        <topology evidence="1">Multi-pass membrane protein</topology>
    </subcellularLocation>
</comment>
<feature type="compositionally biased region" description="Acidic residues" evidence="5">
    <location>
        <begin position="194"/>
        <end position="210"/>
    </location>
</feature>
<comment type="caution">
    <text evidence="8">The sequence shown here is derived from an EMBL/GenBank/DDBJ whole genome shotgun (WGS) entry which is preliminary data.</text>
</comment>
<evidence type="ECO:0000256" key="3">
    <source>
        <dbReference type="ARBA" id="ARBA00022989"/>
    </source>
</evidence>
<feature type="transmembrane region" description="Helical" evidence="6">
    <location>
        <begin position="89"/>
        <end position="106"/>
    </location>
</feature>
<organism evidence="8 9">
    <name type="scientific">Caecibacteroides pullorum</name>
    <dbReference type="NCBI Taxonomy" id="2725562"/>
    <lineage>
        <taxon>Bacteria</taxon>
        <taxon>Pseudomonadati</taxon>
        <taxon>Bacteroidota</taxon>
        <taxon>Bacteroidia</taxon>
        <taxon>Bacteroidales</taxon>
        <taxon>Bacteroidaceae</taxon>
        <taxon>Caecibacteroides</taxon>
    </lineage>
</organism>
<feature type="transmembrane region" description="Helical" evidence="6">
    <location>
        <begin position="168"/>
        <end position="186"/>
    </location>
</feature>
<keyword evidence="8" id="KW-0378">Hydrolase</keyword>
<keyword evidence="2 6" id="KW-0812">Transmembrane</keyword>
<evidence type="ECO:0000256" key="1">
    <source>
        <dbReference type="ARBA" id="ARBA00004141"/>
    </source>
</evidence>
<proteinExistence type="predicted"/>
<dbReference type="InterPro" id="IPR022764">
    <property type="entry name" value="Peptidase_S54_rhomboid_dom"/>
</dbReference>
<dbReference type="SUPFAM" id="SSF144091">
    <property type="entry name" value="Rhomboid-like"/>
    <property type="match status" value="1"/>
</dbReference>
<feature type="transmembrane region" description="Helical" evidence="6">
    <location>
        <begin position="112"/>
        <end position="130"/>
    </location>
</feature>
<reference evidence="8 9" key="1">
    <citation type="journal article" date="2021" name="Sci. Rep.">
        <title>The distribution of antibiotic resistance genes in chicken gut microbiota commensals.</title>
        <authorList>
            <person name="Juricova H."/>
            <person name="Matiasovicova J."/>
            <person name="Kubasova T."/>
            <person name="Cejkova D."/>
            <person name="Rychlik I."/>
        </authorList>
    </citation>
    <scope>NUCLEOTIDE SEQUENCE [LARGE SCALE GENOMIC DNA]</scope>
    <source>
        <strain evidence="8 9">An421</strain>
    </source>
</reference>
<accession>A0AA40ZXU1</accession>
<name>A0AA40ZXU1_9BACT</name>
<keyword evidence="3 6" id="KW-1133">Transmembrane helix</keyword>
<protein>
    <submittedName>
        <fullName evidence="8">Rhomboid family intramembrane serine protease</fullName>
    </submittedName>
</protein>
<evidence type="ECO:0000256" key="5">
    <source>
        <dbReference type="SAM" id="MobiDB-lite"/>
    </source>
</evidence>
<dbReference type="GO" id="GO:0016020">
    <property type="term" value="C:membrane"/>
    <property type="evidence" value="ECO:0007669"/>
    <property type="project" value="UniProtKB-SubCell"/>
</dbReference>
<feature type="transmembrane region" description="Helical" evidence="6">
    <location>
        <begin position="7"/>
        <end position="25"/>
    </location>
</feature>
<dbReference type="AlphaFoldDB" id="A0AA40ZXU1"/>
<sequence>MKRDIQRIFLAAVIPFFFLFVLYMLKILEVGMDWDFTRLGIYPMEKRGLFGIFAHPLVHSSFKHLAANTLPLLFLSWCLFYFYRGIAPYIFFLIWIGGGVFTFLFGKSGWHIGSSGLIYGLAFFLFFSGIFRKHVPLIALSLLITFLYGGLVWNMFPQFAKVTTSWEGHMGGAIAGMLCAVGFIKYGPQRPDPFADEENEEENNSVDETEEKGHDEKEKTDSIETEKSDNEGLKAE</sequence>
<keyword evidence="8" id="KW-0645">Protease</keyword>
<dbReference type="PANTHER" id="PTHR43731">
    <property type="entry name" value="RHOMBOID PROTEASE"/>
    <property type="match status" value="1"/>
</dbReference>
<feature type="region of interest" description="Disordered" evidence="5">
    <location>
        <begin position="190"/>
        <end position="236"/>
    </location>
</feature>
<keyword evidence="4 6" id="KW-0472">Membrane</keyword>
<evidence type="ECO:0000313" key="8">
    <source>
        <dbReference type="EMBL" id="MBM6858740.1"/>
    </source>
</evidence>
<feature type="compositionally biased region" description="Basic and acidic residues" evidence="5">
    <location>
        <begin position="211"/>
        <end position="236"/>
    </location>
</feature>
<dbReference type="InterPro" id="IPR050925">
    <property type="entry name" value="Rhomboid_protease_S54"/>
</dbReference>
<dbReference type="EMBL" id="JACJMO010000038">
    <property type="protein sequence ID" value="MBM6858740.1"/>
    <property type="molecule type" value="Genomic_DNA"/>
</dbReference>
<dbReference type="RefSeq" id="WP_204973268.1">
    <property type="nucleotide sequence ID" value="NZ_JAAZTS010000035.1"/>
</dbReference>
<gene>
    <name evidence="8" type="ORF">H6D15_14235</name>
</gene>
<evidence type="ECO:0000256" key="6">
    <source>
        <dbReference type="SAM" id="Phobius"/>
    </source>
</evidence>
<feature type="transmembrane region" description="Helical" evidence="6">
    <location>
        <begin position="65"/>
        <end position="82"/>
    </location>
</feature>
<feature type="transmembrane region" description="Helical" evidence="6">
    <location>
        <begin position="137"/>
        <end position="156"/>
    </location>
</feature>
<evidence type="ECO:0000256" key="4">
    <source>
        <dbReference type="ARBA" id="ARBA00023136"/>
    </source>
</evidence>
<dbReference type="Gene3D" id="1.20.1540.10">
    <property type="entry name" value="Rhomboid-like"/>
    <property type="match status" value="1"/>
</dbReference>
<dbReference type="Proteomes" id="UP000698924">
    <property type="component" value="Unassembled WGS sequence"/>
</dbReference>
<keyword evidence="9" id="KW-1185">Reference proteome</keyword>
<evidence type="ECO:0000259" key="7">
    <source>
        <dbReference type="Pfam" id="PF01694"/>
    </source>
</evidence>
<dbReference type="Pfam" id="PF01694">
    <property type="entry name" value="Rhomboid"/>
    <property type="match status" value="1"/>
</dbReference>
<dbReference type="InterPro" id="IPR035952">
    <property type="entry name" value="Rhomboid-like_sf"/>
</dbReference>
<evidence type="ECO:0000256" key="2">
    <source>
        <dbReference type="ARBA" id="ARBA00022692"/>
    </source>
</evidence>
<dbReference type="PANTHER" id="PTHR43731:SF9">
    <property type="entry name" value="SLR1461 PROTEIN"/>
    <property type="match status" value="1"/>
</dbReference>
<evidence type="ECO:0000313" key="9">
    <source>
        <dbReference type="Proteomes" id="UP000698924"/>
    </source>
</evidence>